<dbReference type="Proteomes" id="UP000320176">
    <property type="component" value="Unassembled WGS sequence"/>
</dbReference>
<dbReference type="NCBIfam" id="TIGR03317">
    <property type="entry name" value="ygfZ_signature"/>
    <property type="match status" value="1"/>
</dbReference>
<protein>
    <submittedName>
        <fullName evidence="2">Putative global regulator</fullName>
    </submittedName>
</protein>
<dbReference type="PANTHER" id="PTHR22602:SF0">
    <property type="entry name" value="TRANSFERASE CAF17, MITOCHONDRIAL-RELATED"/>
    <property type="match status" value="1"/>
</dbReference>
<name>A0A5C6A624_9BACT</name>
<evidence type="ECO:0000313" key="2">
    <source>
        <dbReference type="EMBL" id="TWT93793.1"/>
    </source>
</evidence>
<keyword evidence="1" id="KW-0809">Transit peptide</keyword>
<comment type="caution">
    <text evidence="2">The sequence shown here is derived from an EMBL/GenBank/DDBJ whole genome shotgun (WGS) entry which is preliminary data.</text>
</comment>
<dbReference type="PIRSF" id="PIRSF006487">
    <property type="entry name" value="GcvT"/>
    <property type="match status" value="1"/>
</dbReference>
<dbReference type="InterPro" id="IPR045179">
    <property type="entry name" value="YgfZ/GcvT"/>
</dbReference>
<dbReference type="InterPro" id="IPR027266">
    <property type="entry name" value="TrmE/GcvT-like"/>
</dbReference>
<dbReference type="SUPFAM" id="SSF103025">
    <property type="entry name" value="Folate-binding domain"/>
    <property type="match status" value="1"/>
</dbReference>
<proteinExistence type="predicted"/>
<organism evidence="2 3">
    <name type="scientific">Stieleria varia</name>
    <dbReference type="NCBI Taxonomy" id="2528005"/>
    <lineage>
        <taxon>Bacteria</taxon>
        <taxon>Pseudomonadati</taxon>
        <taxon>Planctomycetota</taxon>
        <taxon>Planctomycetia</taxon>
        <taxon>Pirellulales</taxon>
        <taxon>Pirellulaceae</taxon>
        <taxon>Stieleria</taxon>
    </lineage>
</organism>
<dbReference type="EMBL" id="SJPN01000008">
    <property type="protein sequence ID" value="TWT93793.1"/>
    <property type="molecule type" value="Genomic_DNA"/>
</dbReference>
<reference evidence="2 3" key="1">
    <citation type="submission" date="2019-02" db="EMBL/GenBank/DDBJ databases">
        <title>Deep-cultivation of Planctomycetes and their phenomic and genomic characterization uncovers novel biology.</title>
        <authorList>
            <person name="Wiegand S."/>
            <person name="Jogler M."/>
            <person name="Boedeker C."/>
            <person name="Pinto D."/>
            <person name="Vollmers J."/>
            <person name="Rivas-Marin E."/>
            <person name="Kohn T."/>
            <person name="Peeters S.H."/>
            <person name="Heuer A."/>
            <person name="Rast P."/>
            <person name="Oberbeckmann S."/>
            <person name="Bunk B."/>
            <person name="Jeske O."/>
            <person name="Meyerdierks A."/>
            <person name="Storesund J.E."/>
            <person name="Kallscheuer N."/>
            <person name="Luecker S."/>
            <person name="Lage O.M."/>
            <person name="Pohl T."/>
            <person name="Merkel B.J."/>
            <person name="Hornburger P."/>
            <person name="Mueller R.-W."/>
            <person name="Bruemmer F."/>
            <person name="Labrenz M."/>
            <person name="Spormann A.M."/>
            <person name="Op Den Camp H."/>
            <person name="Overmann J."/>
            <person name="Amann R."/>
            <person name="Jetten M.S.M."/>
            <person name="Mascher T."/>
            <person name="Medema M.H."/>
            <person name="Devos D.P."/>
            <person name="Kaster A.-K."/>
            <person name="Ovreas L."/>
            <person name="Rohde M."/>
            <person name="Galperin M.Y."/>
            <person name="Jogler C."/>
        </authorList>
    </citation>
    <scope>NUCLEOTIDE SEQUENCE [LARGE SCALE GENOMIC DNA]</scope>
    <source>
        <strain evidence="2 3">Pla52n</strain>
    </source>
</reference>
<evidence type="ECO:0000256" key="1">
    <source>
        <dbReference type="ARBA" id="ARBA00022946"/>
    </source>
</evidence>
<keyword evidence="3" id="KW-1185">Reference proteome</keyword>
<dbReference type="PANTHER" id="PTHR22602">
    <property type="entry name" value="TRANSFERASE CAF17, MITOCHONDRIAL-RELATED"/>
    <property type="match status" value="1"/>
</dbReference>
<gene>
    <name evidence="2" type="ORF">Pla52n_56210</name>
</gene>
<dbReference type="Gene3D" id="3.30.1360.120">
    <property type="entry name" value="Probable tRNA modification gtpase trme, domain 1"/>
    <property type="match status" value="1"/>
</dbReference>
<evidence type="ECO:0000313" key="3">
    <source>
        <dbReference type="Proteomes" id="UP000320176"/>
    </source>
</evidence>
<sequence>MSSRKIFRLSSLSIVDLLGQDAETILHNLTTNQIKNLSVGQNVETFITDVKGKTLGHVYACRIENGFRLIGADGQSQAIVDHADRYTIREDAVATIRDNDFEVFVTIGDQDLDPPPTIENHCVGWLGSETRVWLVSEGVSLEWTDSDSANAIGDDRDFHFARTLAAFPWHGIDFDDKNLPQEASRPDAISFTKGCYLGQETVARLDALGQVQKCLVRWSVDHGDVQPECEVFVDEKLVGRLTSIAQVSETKAFAIGVARRSHFEPGSMANGTSKNGHAFTATVVS</sequence>
<dbReference type="InterPro" id="IPR017703">
    <property type="entry name" value="YgfZ/GCV_T_CS"/>
</dbReference>
<accession>A0A5C6A624</accession>
<dbReference type="RefSeq" id="WP_231742472.1">
    <property type="nucleotide sequence ID" value="NZ_CP151726.1"/>
</dbReference>
<dbReference type="AlphaFoldDB" id="A0A5C6A624"/>
<dbReference type="GO" id="GO:0016226">
    <property type="term" value="P:iron-sulfur cluster assembly"/>
    <property type="evidence" value="ECO:0007669"/>
    <property type="project" value="TreeGrafter"/>
</dbReference>